<dbReference type="Proteomes" id="UP000659630">
    <property type="component" value="Unassembled WGS sequence"/>
</dbReference>
<evidence type="ECO:0000313" key="4">
    <source>
        <dbReference type="EMBL" id="MBC5581376.1"/>
    </source>
</evidence>
<evidence type="ECO:0000256" key="2">
    <source>
        <dbReference type="ARBA" id="ARBA00022801"/>
    </source>
</evidence>
<protein>
    <submittedName>
        <fullName evidence="4">ADP-ribosylglycohydrolase family protein</fullName>
    </submittedName>
</protein>
<dbReference type="InterPro" id="IPR005502">
    <property type="entry name" value="Ribosyl_crysJ1"/>
</dbReference>
<feature type="binding site" evidence="3">
    <location>
        <position position="289"/>
    </location>
    <ligand>
        <name>Mg(2+)</name>
        <dbReference type="ChEBI" id="CHEBI:18420"/>
        <label>1</label>
    </ligand>
</feature>
<dbReference type="SUPFAM" id="SSF101478">
    <property type="entry name" value="ADP-ribosylglycohydrolase"/>
    <property type="match status" value="1"/>
</dbReference>
<name>A0A923KW13_9FIRM</name>
<dbReference type="InterPro" id="IPR036705">
    <property type="entry name" value="Ribosyl_crysJ1_sf"/>
</dbReference>
<dbReference type="RefSeq" id="WP_186887732.1">
    <property type="nucleotide sequence ID" value="NZ_JACONZ010000002.1"/>
</dbReference>
<evidence type="ECO:0000313" key="5">
    <source>
        <dbReference type="Proteomes" id="UP000659630"/>
    </source>
</evidence>
<comment type="cofactor">
    <cofactor evidence="3">
        <name>Mg(2+)</name>
        <dbReference type="ChEBI" id="CHEBI:18420"/>
    </cofactor>
    <text evidence="3">Binds 2 magnesium ions per subunit.</text>
</comment>
<organism evidence="4 5">
    <name type="scientific">Anaerofilum hominis</name>
    <dbReference type="NCBI Taxonomy" id="2763016"/>
    <lineage>
        <taxon>Bacteria</taxon>
        <taxon>Bacillati</taxon>
        <taxon>Bacillota</taxon>
        <taxon>Clostridia</taxon>
        <taxon>Eubacteriales</taxon>
        <taxon>Oscillospiraceae</taxon>
        <taxon>Anaerofilum</taxon>
    </lineage>
</organism>
<dbReference type="PANTHER" id="PTHR16222:SF24">
    <property type="entry name" value="ADP-RIBOSYLHYDROLASE ARH3"/>
    <property type="match status" value="1"/>
</dbReference>
<comment type="caution">
    <text evidence="4">The sequence shown here is derived from an EMBL/GenBank/DDBJ whole genome shotgun (WGS) entry which is preliminary data.</text>
</comment>
<dbReference type="InterPro" id="IPR050792">
    <property type="entry name" value="ADP-ribosylglycohydrolase"/>
</dbReference>
<dbReference type="AlphaFoldDB" id="A0A923KW13"/>
<comment type="similarity">
    <text evidence="1">Belongs to the ADP-ribosylglycohydrolase family.</text>
</comment>
<feature type="binding site" evidence="3">
    <location>
        <position position="65"/>
    </location>
    <ligand>
        <name>Mg(2+)</name>
        <dbReference type="ChEBI" id="CHEBI:18420"/>
        <label>1</label>
    </ligand>
</feature>
<dbReference type="GO" id="GO:0016787">
    <property type="term" value="F:hydrolase activity"/>
    <property type="evidence" value="ECO:0007669"/>
    <property type="project" value="UniProtKB-KW"/>
</dbReference>
<dbReference type="Gene3D" id="1.10.4080.10">
    <property type="entry name" value="ADP-ribosylation/Crystallin J1"/>
    <property type="match status" value="1"/>
</dbReference>
<dbReference type="GO" id="GO:0046872">
    <property type="term" value="F:metal ion binding"/>
    <property type="evidence" value="ECO:0007669"/>
    <property type="project" value="UniProtKB-KW"/>
</dbReference>
<dbReference type="PANTHER" id="PTHR16222">
    <property type="entry name" value="ADP-RIBOSYLGLYCOHYDROLASE"/>
    <property type="match status" value="1"/>
</dbReference>
<keyword evidence="5" id="KW-1185">Reference proteome</keyword>
<feature type="binding site" evidence="3">
    <location>
        <position position="291"/>
    </location>
    <ligand>
        <name>Mg(2+)</name>
        <dbReference type="ChEBI" id="CHEBI:18420"/>
        <label>1</label>
    </ligand>
</feature>
<feature type="binding site" evidence="3">
    <location>
        <position position="292"/>
    </location>
    <ligand>
        <name>Mg(2+)</name>
        <dbReference type="ChEBI" id="CHEBI:18420"/>
        <label>1</label>
    </ligand>
</feature>
<feature type="binding site" evidence="3">
    <location>
        <position position="63"/>
    </location>
    <ligand>
        <name>Mg(2+)</name>
        <dbReference type="ChEBI" id="CHEBI:18420"/>
        <label>1</label>
    </ligand>
</feature>
<feature type="binding site" evidence="3">
    <location>
        <position position="64"/>
    </location>
    <ligand>
        <name>Mg(2+)</name>
        <dbReference type="ChEBI" id="CHEBI:18420"/>
        <label>1</label>
    </ligand>
</feature>
<dbReference type="Pfam" id="PF03747">
    <property type="entry name" value="ADP_ribosyl_GH"/>
    <property type="match status" value="1"/>
</dbReference>
<evidence type="ECO:0000256" key="1">
    <source>
        <dbReference type="ARBA" id="ARBA00010702"/>
    </source>
</evidence>
<proteinExistence type="inferred from homology"/>
<keyword evidence="3" id="KW-0479">Metal-binding</keyword>
<keyword evidence="2" id="KW-0378">Hydrolase</keyword>
<accession>A0A923KW13</accession>
<keyword evidence="3" id="KW-0460">Magnesium</keyword>
<sequence>MHNELYARLHGALLAAAAGDAMGTVSEGFAPEFLRSRYGGYIRDLLEPTGDGLTINAHAGMVSDDFSVAYYTAQVLLEHRSRITTALAVEGLRRWWQHPEYTCYCGPSTKRGILKLLGEADDGDPARLSPTLATNGGGMKAGMMGLFHPGDPEKAVEDAITMCLPTHSNPISLSAACAIAAAAARAFCPNTGYLDLISAGLCGISQGLEQSAGRTSEIAGSSVARRLELAVELGLRYQGDFEQALFQIGDTVGAGLYAYEAIPAAFGILAACKGRLMDSLVMAVNMGSDADSTACMLGYVLGAWNGDAELPPHFSDLIDSQNGFDLKAMAAGICAVVKEGIC</sequence>
<evidence type="ECO:0000256" key="3">
    <source>
        <dbReference type="PIRSR" id="PIRSR605502-1"/>
    </source>
</evidence>
<gene>
    <name evidence="4" type="ORF">H8S23_07620</name>
</gene>
<reference evidence="4" key="1">
    <citation type="submission" date="2020-08" db="EMBL/GenBank/DDBJ databases">
        <title>Genome public.</title>
        <authorList>
            <person name="Liu C."/>
            <person name="Sun Q."/>
        </authorList>
    </citation>
    <scope>NUCLEOTIDE SEQUENCE</scope>
    <source>
        <strain evidence="4">BX8</strain>
    </source>
</reference>
<dbReference type="EMBL" id="JACONZ010000002">
    <property type="protein sequence ID" value="MBC5581376.1"/>
    <property type="molecule type" value="Genomic_DNA"/>
</dbReference>